<dbReference type="EMBL" id="PDGH01000101">
    <property type="protein sequence ID" value="POB47315.1"/>
    <property type="molecule type" value="Genomic_DNA"/>
</dbReference>
<dbReference type="Proteomes" id="UP000237466">
    <property type="component" value="Unassembled WGS sequence"/>
</dbReference>
<evidence type="ECO:0000256" key="2">
    <source>
        <dbReference type="SAM" id="Phobius"/>
    </source>
</evidence>
<evidence type="ECO:0000256" key="1">
    <source>
        <dbReference type="SAM" id="MobiDB-lite"/>
    </source>
</evidence>
<name>A0A2S3R2I6_VIBVL</name>
<evidence type="ECO:0000313" key="3">
    <source>
        <dbReference type="EMBL" id="POB47315.1"/>
    </source>
</evidence>
<proteinExistence type="predicted"/>
<feature type="transmembrane region" description="Helical" evidence="2">
    <location>
        <begin position="12"/>
        <end position="36"/>
    </location>
</feature>
<comment type="caution">
    <text evidence="3">The sequence shown here is derived from an EMBL/GenBank/DDBJ whole genome shotgun (WGS) entry which is preliminary data.</text>
</comment>
<dbReference type="AlphaFoldDB" id="A0A2S3R2I6"/>
<gene>
    <name evidence="3" type="ORF">CRN52_14635</name>
</gene>
<accession>A0A2S3R2I6</accession>
<keyword evidence="2" id="KW-1133">Transmembrane helix</keyword>
<reference evidence="3 4" key="1">
    <citation type="journal article" date="2018" name="Front. Microbiol.">
        <title>Phylogeny of Vibrio vulnificus from the Analysis of the Core-Genome: Implications for Intra-Species Taxonomy.</title>
        <authorList>
            <person name="Roig F.J."/>
            <person name="Gonzalez-Candelas F."/>
            <person name="Sanjuan E."/>
            <person name="Fouz B."/>
            <person name="Feil E.J."/>
            <person name="Llorens C."/>
            <person name="Baker-Austin C."/>
            <person name="Oliver J.D."/>
            <person name="Danin-Poleg Y."/>
            <person name="Gibas C.J."/>
            <person name="Kashi Y."/>
            <person name="Gulig P.A."/>
            <person name="Morrison S.S."/>
            <person name="Amaro C."/>
        </authorList>
    </citation>
    <scope>NUCLEOTIDE SEQUENCE [LARGE SCALE GENOMIC DNA]</scope>
    <source>
        <strain evidence="3 4">CECT4608</strain>
    </source>
</reference>
<keyword evidence="2" id="KW-0812">Transmembrane</keyword>
<evidence type="ECO:0000313" key="4">
    <source>
        <dbReference type="Proteomes" id="UP000237466"/>
    </source>
</evidence>
<feature type="region of interest" description="Disordered" evidence="1">
    <location>
        <begin position="40"/>
        <end position="59"/>
    </location>
</feature>
<dbReference type="RefSeq" id="WP_043011278.1">
    <property type="nucleotide sequence ID" value="NZ_PDGH01000101.1"/>
</dbReference>
<protein>
    <submittedName>
        <fullName evidence="3">Uncharacterized protein</fullName>
    </submittedName>
</protein>
<keyword evidence="2" id="KW-0472">Membrane</keyword>
<organism evidence="3 4">
    <name type="scientific">Vibrio vulnificus</name>
    <dbReference type="NCBI Taxonomy" id="672"/>
    <lineage>
        <taxon>Bacteria</taxon>
        <taxon>Pseudomonadati</taxon>
        <taxon>Pseudomonadota</taxon>
        <taxon>Gammaproteobacteria</taxon>
        <taxon>Vibrionales</taxon>
        <taxon>Vibrionaceae</taxon>
        <taxon>Vibrio</taxon>
    </lineage>
</organism>
<sequence>MSKEQTKPEGTTTVMRIVVAVIFTIVLALSAMSYLAGGDSTDSSADSYQNNTTTSESPF</sequence>
<feature type="compositionally biased region" description="Polar residues" evidence="1">
    <location>
        <begin position="48"/>
        <end position="59"/>
    </location>
</feature>